<accession>A0A292YB56</accession>
<keyword evidence="2" id="KW-1185">Reference proteome</keyword>
<dbReference type="AlphaFoldDB" id="A0A292YB56"/>
<proteinExistence type="predicted"/>
<sequence>MNQITLKILNHIAKKQNSDIIEVFSVFLANITSGNEDFEKVALKIFDLNKLNDKEINLLKDFFDYLREDVDNDKNFKEKLCLFVEDYKKTATDLASFFVIFLPKDVIFSKNPEKIKDSLSIYPKEIKEAIIKAIEFLSLLTTDIDNNTKKEIFQNIIEIMIILSGIMKVLGESNEI</sequence>
<comment type="caution">
    <text evidence="1">The sequence shown here is derived from an EMBL/GenBank/DDBJ whole genome shotgun (WGS) entry which is preliminary data.</text>
</comment>
<gene>
    <name evidence="1" type="ORF">LNAT_P1497</name>
</gene>
<reference evidence="1 2" key="1">
    <citation type="journal article" date="2017" name="Syst. Appl. Microbiol.">
        <title>Lebetimonas natsushimae sp. nov., a novel strictly anaerobic, moderately thermophilic chemoautotroph isolated from a deep-sea hydrothermal vent polychaete nest in the Mid-Okinawa Trough.</title>
        <authorList>
            <person name="Nagata R."/>
            <person name="Takaki Y."/>
            <person name="Tame A."/>
            <person name="Nunoura T."/>
            <person name="Muto H."/>
            <person name="Mino S."/>
            <person name="Sawayama S."/>
            <person name="Takai K."/>
            <person name="Nakagawa S."/>
        </authorList>
    </citation>
    <scope>NUCLEOTIDE SEQUENCE [LARGE SCALE GENOMIC DNA]</scope>
    <source>
        <strain evidence="1 2">HS1857</strain>
    </source>
</reference>
<evidence type="ECO:0000313" key="2">
    <source>
        <dbReference type="Proteomes" id="UP000217944"/>
    </source>
</evidence>
<name>A0A292YB56_9BACT</name>
<evidence type="ECO:0000313" key="1">
    <source>
        <dbReference type="EMBL" id="GAX88202.1"/>
    </source>
</evidence>
<dbReference type="RefSeq" id="WP_096260029.1">
    <property type="nucleotide sequence ID" value="NZ_BDME01000006.1"/>
</dbReference>
<dbReference type="Proteomes" id="UP000217944">
    <property type="component" value="Unassembled WGS sequence"/>
</dbReference>
<protein>
    <submittedName>
        <fullName evidence="1">Uncharacterized protein</fullName>
    </submittedName>
</protein>
<organism evidence="1 2">
    <name type="scientific">Lebetimonas natsushimae</name>
    <dbReference type="NCBI Taxonomy" id="1936991"/>
    <lineage>
        <taxon>Bacteria</taxon>
        <taxon>Pseudomonadati</taxon>
        <taxon>Campylobacterota</taxon>
        <taxon>Epsilonproteobacteria</taxon>
        <taxon>Nautiliales</taxon>
        <taxon>Nautiliaceae</taxon>
        <taxon>Lebetimonas</taxon>
    </lineage>
</organism>
<dbReference type="OrthoDB" id="9984746at2"/>
<dbReference type="EMBL" id="BDME01000006">
    <property type="protein sequence ID" value="GAX88202.1"/>
    <property type="molecule type" value="Genomic_DNA"/>
</dbReference>